<accession>A0A6M3KHL3</accession>
<dbReference type="AlphaFoldDB" id="A0A6M3KHL3"/>
<gene>
    <name evidence="1" type="ORF">MM415A00534_0028</name>
</gene>
<evidence type="ECO:0000313" key="1">
    <source>
        <dbReference type="EMBL" id="QJA81456.1"/>
    </source>
</evidence>
<proteinExistence type="predicted"/>
<protein>
    <submittedName>
        <fullName evidence="1">Uncharacterized protein</fullName>
    </submittedName>
</protein>
<reference evidence="1" key="1">
    <citation type="submission" date="2020-03" db="EMBL/GenBank/DDBJ databases">
        <title>The deep terrestrial virosphere.</title>
        <authorList>
            <person name="Holmfeldt K."/>
            <person name="Nilsson E."/>
            <person name="Simone D."/>
            <person name="Lopez-Fernandez M."/>
            <person name="Wu X."/>
            <person name="de Brujin I."/>
            <person name="Lundin D."/>
            <person name="Andersson A."/>
            <person name="Bertilsson S."/>
            <person name="Dopson M."/>
        </authorList>
    </citation>
    <scope>NUCLEOTIDE SEQUENCE</scope>
    <source>
        <strain evidence="1">MM415A00534</strain>
    </source>
</reference>
<name>A0A6M3KHL3_9ZZZZ</name>
<dbReference type="EMBL" id="MT142459">
    <property type="protein sequence ID" value="QJA81456.1"/>
    <property type="molecule type" value="Genomic_DNA"/>
</dbReference>
<organism evidence="1">
    <name type="scientific">viral metagenome</name>
    <dbReference type="NCBI Taxonomy" id="1070528"/>
    <lineage>
        <taxon>unclassified sequences</taxon>
        <taxon>metagenomes</taxon>
        <taxon>organismal metagenomes</taxon>
    </lineage>
</organism>
<sequence length="145" mass="15326">MTAKPLSYGADLFDPGVYAIGIGGWVKYGNNTVTNDAGEIKITYVDSASGAYLDLKDSKDLSADLVVGGIYCLDGTARVNEGSVNTAIYNGSQNVGTTTVTSLTPVRFRIFSIEKSLYGSQIILAGMGGTEIIWLGGNMTLRKVQ</sequence>